<name>K0SFP1_THAOC</name>
<feature type="compositionally biased region" description="Low complexity" evidence="1">
    <location>
        <begin position="69"/>
        <end position="79"/>
    </location>
</feature>
<dbReference type="PANTHER" id="PTHR43642">
    <property type="entry name" value="HYBRID SIGNAL TRANSDUCTION HISTIDINE KINASE G"/>
    <property type="match status" value="1"/>
</dbReference>
<accession>K0SFP1</accession>
<dbReference type="PANTHER" id="PTHR43642:SF1">
    <property type="entry name" value="HYBRID SIGNAL TRANSDUCTION HISTIDINE KINASE G"/>
    <property type="match status" value="1"/>
</dbReference>
<keyword evidence="3" id="KW-1185">Reference proteome</keyword>
<feature type="region of interest" description="Disordered" evidence="1">
    <location>
        <begin position="1"/>
        <end position="97"/>
    </location>
</feature>
<dbReference type="AlphaFoldDB" id="K0SFP1"/>
<evidence type="ECO:0000256" key="1">
    <source>
        <dbReference type="SAM" id="MobiDB-lite"/>
    </source>
</evidence>
<sequence>MGSSRSSSSIRCRPPEEASGRWSRSKTNRSLYSSSSSKTMSNKSNESERYITASMVSRSRPDRLERDSWTIPTSTTSTDTEARGEGSLGDTCNGSDNETTSYDTIGLRFDDIPTLGGVARDATKSVGGVSEITAPLHYIPTPSISVPQEKNLTETTIKANSTPRANLLAGLKAADHPGQYVTAAEYLALGRKQIGPSGWETNKPLSLQLYNEGASLAYRTGDTNTMNVLLDDVLSRTDLTVMEKFRAYEIKIIARHSADQVQESFALGLDVLKQLGLPLLIDKSRSKVSVVIEYIKTKRALGKRTAKELASLPRLTDERIGMGLRISELLLTSCYQAQPTMFPLLVFQMVRATLKHGINISANEAFVAYGILLCGAFHDPQRGREMAKAGELILETYEFKKSRATLGADGLIYHWTAPLQDTLLREGHHLCVEYVESRFIYAVEGLIYHWSKPLRDSLEPLHEGNLLGMKCGDIESAGFNLELYLARTYYSGCQLGGSAVTEFIDKHIKYQDIDGDDSQQVHITSELHIENHFLALKKLRGVEIQEDERDFDGILAVAKDIGNQVLTGNIYLIRLDLKVFFGEWEEAAEILNSAGHLQDAHLAMFAGVRWTILEALISIKASRFSKKILTSLKWRRRANKSVETVRGWAKKKNPNIEHSLHLLEAELASLNGKKKKAILHYRHAIYTADKNCFLQDQALSNELASLYFASIGDTTQMSIHRENAIRCYSEWGATAKVEQLQTRTTCAN</sequence>
<organism evidence="2 3">
    <name type="scientific">Thalassiosira oceanica</name>
    <name type="common">Marine diatom</name>
    <dbReference type="NCBI Taxonomy" id="159749"/>
    <lineage>
        <taxon>Eukaryota</taxon>
        <taxon>Sar</taxon>
        <taxon>Stramenopiles</taxon>
        <taxon>Ochrophyta</taxon>
        <taxon>Bacillariophyta</taxon>
        <taxon>Coscinodiscophyceae</taxon>
        <taxon>Thalassiosirophycidae</taxon>
        <taxon>Thalassiosirales</taxon>
        <taxon>Thalassiosiraceae</taxon>
        <taxon>Thalassiosira</taxon>
    </lineage>
</organism>
<dbReference type="Proteomes" id="UP000266841">
    <property type="component" value="Unassembled WGS sequence"/>
</dbReference>
<proteinExistence type="predicted"/>
<dbReference type="EMBL" id="AGNL01022499">
    <property type="protein sequence ID" value="EJK59706.1"/>
    <property type="molecule type" value="Genomic_DNA"/>
</dbReference>
<evidence type="ECO:0000313" key="2">
    <source>
        <dbReference type="EMBL" id="EJK59706.1"/>
    </source>
</evidence>
<reference evidence="2 3" key="1">
    <citation type="journal article" date="2012" name="Genome Biol.">
        <title>Genome and low-iron response of an oceanic diatom adapted to chronic iron limitation.</title>
        <authorList>
            <person name="Lommer M."/>
            <person name="Specht M."/>
            <person name="Roy A.S."/>
            <person name="Kraemer L."/>
            <person name="Andreson R."/>
            <person name="Gutowska M.A."/>
            <person name="Wolf J."/>
            <person name="Bergner S.V."/>
            <person name="Schilhabel M.B."/>
            <person name="Klostermeier U.C."/>
            <person name="Beiko R.G."/>
            <person name="Rosenstiel P."/>
            <person name="Hippler M."/>
            <person name="Laroche J."/>
        </authorList>
    </citation>
    <scope>NUCLEOTIDE SEQUENCE [LARGE SCALE GENOMIC DNA]</scope>
    <source>
        <strain evidence="2 3">CCMP1005</strain>
    </source>
</reference>
<evidence type="ECO:0000313" key="3">
    <source>
        <dbReference type="Proteomes" id="UP000266841"/>
    </source>
</evidence>
<dbReference type="InterPro" id="IPR053159">
    <property type="entry name" value="Hybrid_Histidine_Kinase"/>
</dbReference>
<feature type="compositionally biased region" description="Low complexity" evidence="1">
    <location>
        <begin position="28"/>
        <end position="44"/>
    </location>
</feature>
<feature type="compositionally biased region" description="Basic and acidic residues" evidence="1">
    <location>
        <begin position="59"/>
        <end position="68"/>
    </location>
</feature>
<comment type="caution">
    <text evidence="2">The sequence shown here is derived from an EMBL/GenBank/DDBJ whole genome shotgun (WGS) entry which is preliminary data.</text>
</comment>
<protein>
    <submittedName>
        <fullName evidence="2">Uncharacterized protein</fullName>
    </submittedName>
</protein>
<gene>
    <name evidence="2" type="ORF">THAOC_20031</name>
</gene>
<dbReference type="OrthoDB" id="45468at2759"/>